<reference evidence="1" key="1">
    <citation type="submission" date="2022-07" db="EMBL/GenBank/DDBJ databases">
        <title>Phylogenomic reconstructions and comparative analyses of Kickxellomycotina fungi.</title>
        <authorList>
            <person name="Reynolds N.K."/>
            <person name="Stajich J.E."/>
            <person name="Barry K."/>
            <person name="Grigoriev I.V."/>
            <person name="Crous P."/>
            <person name="Smith M.E."/>
        </authorList>
    </citation>
    <scope>NUCLEOTIDE SEQUENCE</scope>
    <source>
        <strain evidence="1">BCRC 34780</strain>
    </source>
</reference>
<evidence type="ECO:0000313" key="1">
    <source>
        <dbReference type="EMBL" id="KAJ2788983.1"/>
    </source>
</evidence>
<dbReference type="Proteomes" id="UP001140087">
    <property type="component" value="Unassembled WGS sequence"/>
</dbReference>
<gene>
    <name evidence="1" type="primary">RIX7_3</name>
    <name evidence="1" type="ORF">H4R21_006861</name>
</gene>
<accession>A0ACC1KFL5</accession>
<sequence length="235" mass="24708">MAGSNNKRPRAGGLVSELDRRVCRIIRDYMLEEQAATAGPVAVPATGKLVEYVREVDVGLRRNKTLQLEKSIERVLPGVREQLERLQQAGAAADANSSDEEPAFDGSARFDALEGVPTMEVTDTNAMNGSLMRLWGARTDGAAGPPGAAAAATVASPRAGESTEDSQGLSAQQSVPTRAGSRADAGATRADGRERDGKKRRRAKAAPHAAHEAPATRLADLGGVDACIEEVLELI</sequence>
<feature type="non-terminal residue" evidence="1">
    <location>
        <position position="235"/>
    </location>
</feature>
<comment type="caution">
    <text evidence="1">The sequence shown here is derived from an EMBL/GenBank/DDBJ whole genome shotgun (WGS) entry which is preliminary data.</text>
</comment>
<evidence type="ECO:0000313" key="2">
    <source>
        <dbReference type="Proteomes" id="UP001140087"/>
    </source>
</evidence>
<dbReference type="EMBL" id="JANBUN010003912">
    <property type="protein sequence ID" value="KAJ2788983.1"/>
    <property type="molecule type" value="Genomic_DNA"/>
</dbReference>
<proteinExistence type="predicted"/>
<protein>
    <submittedName>
        <fullName evidence="1">Ribosome biogenesis ATPase rix7</fullName>
    </submittedName>
</protein>
<name>A0ACC1KFL5_9FUNG</name>
<keyword evidence="2" id="KW-1185">Reference proteome</keyword>
<organism evidence="1 2">
    <name type="scientific">Coemansia helicoidea</name>
    <dbReference type="NCBI Taxonomy" id="1286919"/>
    <lineage>
        <taxon>Eukaryota</taxon>
        <taxon>Fungi</taxon>
        <taxon>Fungi incertae sedis</taxon>
        <taxon>Zoopagomycota</taxon>
        <taxon>Kickxellomycotina</taxon>
        <taxon>Kickxellomycetes</taxon>
        <taxon>Kickxellales</taxon>
        <taxon>Kickxellaceae</taxon>
        <taxon>Coemansia</taxon>
    </lineage>
</organism>